<reference evidence="1" key="1">
    <citation type="submission" date="2016-07" db="EMBL/GenBank/DDBJ databases">
        <title>Microvirga ossetica sp. nov. a new species of rhizobia isolated from root nodules of the legume species Vicia alpestris Steven originated from North Ossetia region in the Caucasus.</title>
        <authorList>
            <person name="Safronova V.I."/>
            <person name="Kuznetsova I.G."/>
            <person name="Sazanova A.L."/>
            <person name="Belimov A."/>
            <person name="Andronov E."/>
            <person name="Osledkin Y.S."/>
            <person name="Onishchuk O.P."/>
            <person name="Kurchak O.N."/>
            <person name="Shaposhnikov A.I."/>
            <person name="Willems A."/>
            <person name="Tikhonovich I.A."/>
        </authorList>
    </citation>
    <scope>NUCLEOTIDE SEQUENCE [LARGE SCALE GENOMIC DNA]</scope>
    <source>
        <strain evidence="1">V5/3M</strain>
    </source>
</reference>
<dbReference type="Pfam" id="PF01527">
    <property type="entry name" value="HTH_Tnp_1"/>
    <property type="match status" value="1"/>
</dbReference>
<dbReference type="GO" id="GO:0004803">
    <property type="term" value="F:transposase activity"/>
    <property type="evidence" value="ECO:0007669"/>
    <property type="project" value="InterPro"/>
</dbReference>
<evidence type="ECO:0000313" key="1">
    <source>
        <dbReference type="EMBL" id="ANY77711.1"/>
    </source>
</evidence>
<name>A0A1B2ECL9_9HYPH</name>
<accession>A0A1B2ECL9</accession>
<proteinExistence type="predicted"/>
<dbReference type="InterPro" id="IPR010921">
    <property type="entry name" value="Trp_repressor/repl_initiator"/>
</dbReference>
<protein>
    <submittedName>
        <fullName evidence="1">Transposase</fullName>
    </submittedName>
</protein>
<gene>
    <name evidence="1" type="ORF">BB934_05245</name>
</gene>
<organism evidence="1">
    <name type="scientific">Microvirga ossetica</name>
    <dbReference type="NCBI Taxonomy" id="1882682"/>
    <lineage>
        <taxon>Bacteria</taxon>
        <taxon>Pseudomonadati</taxon>
        <taxon>Pseudomonadota</taxon>
        <taxon>Alphaproteobacteria</taxon>
        <taxon>Hyphomicrobiales</taxon>
        <taxon>Methylobacteriaceae</taxon>
        <taxon>Microvirga</taxon>
    </lineage>
</organism>
<dbReference type="PANTHER" id="PTHR37936:SF3">
    <property type="entry name" value="TRANSPOSASE INSC FOR INSERTION ELEMENT IS2A-RELATED"/>
    <property type="match status" value="1"/>
</dbReference>
<dbReference type="AlphaFoldDB" id="A0A1B2ECL9"/>
<sequence>MSMVDHMLEPPRAVRRLEVITGARGRRRWSADEKARILEEAMAPGAVVSGVARRNGMSPQHLFTWRRQAKCEADDSPLGFTPVVVAPDVPQPTPAACREAVIEIVVEGAVIRVPSGADGATLALVLHALKSLR</sequence>
<dbReference type="GO" id="GO:0043565">
    <property type="term" value="F:sequence-specific DNA binding"/>
    <property type="evidence" value="ECO:0007669"/>
    <property type="project" value="InterPro"/>
</dbReference>
<dbReference type="SUPFAM" id="SSF48295">
    <property type="entry name" value="TrpR-like"/>
    <property type="match status" value="1"/>
</dbReference>
<dbReference type="EMBL" id="CP016616">
    <property type="protein sequence ID" value="ANY77711.1"/>
    <property type="molecule type" value="Genomic_DNA"/>
</dbReference>
<dbReference type="PANTHER" id="PTHR37936">
    <property type="entry name" value="TRANSPOSASE INSC FOR INSERTION ELEMENT IS2A-RELATED"/>
    <property type="match status" value="1"/>
</dbReference>
<dbReference type="InterPro" id="IPR002514">
    <property type="entry name" value="Transposase_8"/>
</dbReference>
<dbReference type="GO" id="GO:0006313">
    <property type="term" value="P:DNA transposition"/>
    <property type="evidence" value="ECO:0007669"/>
    <property type="project" value="InterPro"/>
</dbReference>
<dbReference type="NCBIfam" id="NF047595">
    <property type="entry name" value="IS66_ISRel24_TnpA"/>
    <property type="match status" value="1"/>
</dbReference>
<dbReference type="KEGG" id="moc:BB934_05245"/>